<dbReference type="SUPFAM" id="SSF51445">
    <property type="entry name" value="(Trans)glycosidases"/>
    <property type="match status" value="1"/>
</dbReference>
<keyword evidence="6" id="KW-0472">Membrane</keyword>
<feature type="region of interest" description="Disordered" evidence="5">
    <location>
        <begin position="80"/>
        <end position="106"/>
    </location>
</feature>
<dbReference type="PANTHER" id="PTHR31352">
    <property type="entry name" value="BETA-AMYLASE 1, CHLOROPLASTIC"/>
    <property type="match status" value="1"/>
</dbReference>
<dbReference type="GO" id="GO:0000272">
    <property type="term" value="P:polysaccharide catabolic process"/>
    <property type="evidence" value="ECO:0007669"/>
    <property type="project" value="UniProtKB-KW"/>
</dbReference>
<evidence type="ECO:0000256" key="6">
    <source>
        <dbReference type="SAM" id="Phobius"/>
    </source>
</evidence>
<name>A0AAD5Z9A8_9POAL</name>
<keyword evidence="8" id="KW-1185">Reference proteome</keyword>
<dbReference type="InterPro" id="IPR017853">
    <property type="entry name" value="GH"/>
</dbReference>
<accession>A0AAD5Z9A8</accession>
<dbReference type="EC" id="3.2.1.2" evidence="4"/>
<dbReference type="AlphaFoldDB" id="A0AAD5Z9A8"/>
<evidence type="ECO:0000256" key="2">
    <source>
        <dbReference type="ARBA" id="ARBA00023277"/>
    </source>
</evidence>
<protein>
    <recommendedName>
        <fullName evidence="4">Beta-amylase</fullName>
        <ecNumber evidence="4">3.2.1.2</ecNumber>
    </recommendedName>
</protein>
<dbReference type="Proteomes" id="UP001210211">
    <property type="component" value="Unassembled WGS sequence"/>
</dbReference>
<keyword evidence="6" id="KW-0812">Transmembrane</keyword>
<keyword evidence="4" id="KW-0326">Glycosidase</keyword>
<evidence type="ECO:0000256" key="5">
    <source>
        <dbReference type="SAM" id="MobiDB-lite"/>
    </source>
</evidence>
<evidence type="ECO:0000256" key="3">
    <source>
        <dbReference type="ARBA" id="ARBA00023326"/>
    </source>
</evidence>
<feature type="compositionally biased region" description="Polar residues" evidence="5">
    <location>
        <begin position="80"/>
        <end position="95"/>
    </location>
</feature>
<dbReference type="PANTHER" id="PTHR31352:SF47">
    <property type="entry name" value="BETA-AMYLASE 7"/>
    <property type="match status" value="1"/>
</dbReference>
<keyword evidence="3 4" id="KW-0624">Polysaccharide degradation</keyword>
<keyword evidence="2 4" id="KW-0119">Carbohydrate metabolism</keyword>
<dbReference type="GO" id="GO:0016161">
    <property type="term" value="F:beta-amylase activity"/>
    <property type="evidence" value="ECO:0007669"/>
    <property type="project" value="UniProtKB-EC"/>
</dbReference>
<keyword evidence="6" id="KW-1133">Transmembrane helix</keyword>
<proteinExistence type="inferred from homology"/>
<evidence type="ECO:0000313" key="7">
    <source>
        <dbReference type="EMBL" id="KAJ3689319.1"/>
    </source>
</evidence>
<dbReference type="InterPro" id="IPR001554">
    <property type="entry name" value="Glyco_hydro_14"/>
</dbReference>
<feature type="transmembrane region" description="Helical" evidence="6">
    <location>
        <begin position="464"/>
        <end position="483"/>
    </location>
</feature>
<sequence length="488" mass="55456">MALRVTAPLFVVQYVQAGRPNTTSTSAPVTSHSVSPLLCISRPRSFRSLDHRAKRIDGRLHGGFPPRAGPITTSPLWFDTSGTNDTNQEQPSFSKGSIDPGENGKVTKKAAPNLPDCYFLGTPYIPVYVKLPRLRSVGVDGVMVDCCWGIVEANQPLEYNWSGYKRLFDIIKHTELKVQVMMSFHECRDNTSGTDITIPLPNWVTKIGEANPDIYFTGRDGRRNTECLTWGIDKERVLLGRTALEVYFDFMRSFRVEMDEFFKEGVISNIEVGLGPCGELRYPSYPTEQGWIYPGIDEFQCYDQYLLKSLRNAAKGKSNSFWKKGSANAGTYNSRPQDTGFFHDGGNCNGYYWKFFLKWCSNVLVDHADHVIMLAKLAFEGSSIVAKVLNEAWDASIPVMSENALPCFDRDGFNKILEYVKPYNDPIGRHLLSFTYLKLSPPLHQIKSLYELRQFIQKMHGETLSPHFSISCLISFWIVLYLYRFLER</sequence>
<dbReference type="PRINTS" id="PR00750">
    <property type="entry name" value="BETAAMYLASE"/>
</dbReference>
<gene>
    <name evidence="7" type="ORF">LUZ61_018483</name>
</gene>
<keyword evidence="4" id="KW-0378">Hydrolase</keyword>
<comment type="catalytic activity">
    <reaction evidence="4">
        <text>Hydrolysis of (1-&gt;4)-alpha-D-glucosidic linkages in polysaccharides so as to remove successive maltose units from the non-reducing ends of the chains.</text>
        <dbReference type="EC" id="3.2.1.2"/>
    </reaction>
</comment>
<evidence type="ECO:0000256" key="1">
    <source>
        <dbReference type="ARBA" id="ARBA00005652"/>
    </source>
</evidence>
<comment type="similarity">
    <text evidence="1 4">Belongs to the glycosyl hydrolase 14 family.</text>
</comment>
<dbReference type="Gene3D" id="3.20.20.80">
    <property type="entry name" value="Glycosidases"/>
    <property type="match status" value="2"/>
</dbReference>
<comment type="caution">
    <text evidence="7">The sequence shown here is derived from an EMBL/GenBank/DDBJ whole genome shotgun (WGS) entry which is preliminary data.</text>
</comment>
<organism evidence="7 8">
    <name type="scientific">Rhynchospora tenuis</name>
    <dbReference type="NCBI Taxonomy" id="198213"/>
    <lineage>
        <taxon>Eukaryota</taxon>
        <taxon>Viridiplantae</taxon>
        <taxon>Streptophyta</taxon>
        <taxon>Embryophyta</taxon>
        <taxon>Tracheophyta</taxon>
        <taxon>Spermatophyta</taxon>
        <taxon>Magnoliopsida</taxon>
        <taxon>Liliopsida</taxon>
        <taxon>Poales</taxon>
        <taxon>Cyperaceae</taxon>
        <taxon>Cyperoideae</taxon>
        <taxon>Rhynchosporeae</taxon>
        <taxon>Rhynchospora</taxon>
    </lineage>
</organism>
<dbReference type="EMBL" id="JAMRDG010000002">
    <property type="protein sequence ID" value="KAJ3689319.1"/>
    <property type="molecule type" value="Genomic_DNA"/>
</dbReference>
<evidence type="ECO:0000256" key="4">
    <source>
        <dbReference type="RuleBase" id="RU000509"/>
    </source>
</evidence>
<evidence type="ECO:0000313" key="8">
    <source>
        <dbReference type="Proteomes" id="UP001210211"/>
    </source>
</evidence>
<dbReference type="Pfam" id="PF01373">
    <property type="entry name" value="Glyco_hydro_14"/>
    <property type="match status" value="1"/>
</dbReference>
<reference evidence="7 8" key="1">
    <citation type="journal article" date="2022" name="Cell">
        <title>Repeat-based holocentromeres influence genome architecture and karyotype evolution.</title>
        <authorList>
            <person name="Hofstatter P.G."/>
            <person name="Thangavel G."/>
            <person name="Lux T."/>
            <person name="Neumann P."/>
            <person name="Vondrak T."/>
            <person name="Novak P."/>
            <person name="Zhang M."/>
            <person name="Costa L."/>
            <person name="Castellani M."/>
            <person name="Scott A."/>
            <person name="Toegelov H."/>
            <person name="Fuchs J."/>
            <person name="Mata-Sucre Y."/>
            <person name="Dias Y."/>
            <person name="Vanzela A.L.L."/>
            <person name="Huettel B."/>
            <person name="Almeida C.C.S."/>
            <person name="Simkova H."/>
            <person name="Souza G."/>
            <person name="Pedrosa-Harand A."/>
            <person name="Macas J."/>
            <person name="Mayer K.F.X."/>
            <person name="Houben A."/>
            <person name="Marques A."/>
        </authorList>
    </citation>
    <scope>NUCLEOTIDE SEQUENCE [LARGE SCALE GENOMIC DNA]</scope>
    <source>
        <strain evidence="7">RhyTen1mFocal</strain>
    </source>
</reference>